<dbReference type="AlphaFoldDB" id="A0AAV1IY47"/>
<protein>
    <submittedName>
        <fullName evidence="1">Uncharacterized protein</fullName>
    </submittedName>
</protein>
<evidence type="ECO:0000313" key="2">
    <source>
        <dbReference type="Proteomes" id="UP001497472"/>
    </source>
</evidence>
<proteinExistence type="predicted"/>
<evidence type="ECO:0000313" key="1">
    <source>
        <dbReference type="EMBL" id="CAK1540885.1"/>
    </source>
</evidence>
<sequence length="141" mass="16298">MWATKNHHEAVIQLDENLQQKRRELLDMLESFERQQCLVCLHLKCTCSGQQQKSELAATGFVDEEIRQWMNSSKIKEMLEVQKKIQQVKQNLANSTSCSAAVVDVFFQSFKMSPNTSVASLTHSLCTAYDRVKKKPEYSYF</sequence>
<name>A0AAV1IY47_9NEOP</name>
<dbReference type="Proteomes" id="UP001497472">
    <property type="component" value="Unassembled WGS sequence"/>
</dbReference>
<gene>
    <name evidence="1" type="ORF">LNINA_LOCUS905</name>
</gene>
<comment type="caution">
    <text evidence="1">The sequence shown here is derived from an EMBL/GenBank/DDBJ whole genome shotgun (WGS) entry which is preliminary data.</text>
</comment>
<accession>A0AAV1IY47</accession>
<keyword evidence="2" id="KW-1185">Reference proteome</keyword>
<dbReference type="EMBL" id="CAVLEF010000002">
    <property type="protein sequence ID" value="CAK1540885.1"/>
    <property type="molecule type" value="Genomic_DNA"/>
</dbReference>
<reference evidence="1 2" key="1">
    <citation type="submission" date="2023-11" db="EMBL/GenBank/DDBJ databases">
        <authorList>
            <person name="Okamura Y."/>
        </authorList>
    </citation>
    <scope>NUCLEOTIDE SEQUENCE [LARGE SCALE GENOMIC DNA]</scope>
</reference>
<organism evidence="1 2">
    <name type="scientific">Leptosia nina</name>
    <dbReference type="NCBI Taxonomy" id="320188"/>
    <lineage>
        <taxon>Eukaryota</taxon>
        <taxon>Metazoa</taxon>
        <taxon>Ecdysozoa</taxon>
        <taxon>Arthropoda</taxon>
        <taxon>Hexapoda</taxon>
        <taxon>Insecta</taxon>
        <taxon>Pterygota</taxon>
        <taxon>Neoptera</taxon>
        <taxon>Endopterygota</taxon>
        <taxon>Lepidoptera</taxon>
        <taxon>Glossata</taxon>
        <taxon>Ditrysia</taxon>
        <taxon>Papilionoidea</taxon>
        <taxon>Pieridae</taxon>
        <taxon>Pierinae</taxon>
        <taxon>Leptosia</taxon>
    </lineage>
</organism>